<comment type="caution">
    <text evidence="3">The sequence shown here is derived from an EMBL/GenBank/DDBJ whole genome shotgun (WGS) entry which is preliminary data.</text>
</comment>
<evidence type="ECO:0000256" key="2">
    <source>
        <dbReference type="SAM" id="Phobius"/>
    </source>
</evidence>
<keyword evidence="4" id="KW-1185">Reference proteome</keyword>
<organism evidence="3 4">
    <name type="scientific">Nitrospirillum iridis</name>
    <dbReference type="NCBI Taxonomy" id="765888"/>
    <lineage>
        <taxon>Bacteria</taxon>
        <taxon>Pseudomonadati</taxon>
        <taxon>Pseudomonadota</taxon>
        <taxon>Alphaproteobacteria</taxon>
        <taxon>Rhodospirillales</taxon>
        <taxon>Azospirillaceae</taxon>
        <taxon>Nitrospirillum</taxon>
    </lineage>
</organism>
<evidence type="ECO:0000313" key="4">
    <source>
        <dbReference type="Proteomes" id="UP000539175"/>
    </source>
</evidence>
<keyword evidence="2" id="KW-1133">Transmembrane helix</keyword>
<feature type="transmembrane region" description="Helical" evidence="2">
    <location>
        <begin position="7"/>
        <end position="26"/>
    </location>
</feature>
<gene>
    <name evidence="3" type="ORF">FHS74_003108</name>
</gene>
<name>A0A7X0AYR5_9PROT</name>
<keyword evidence="2" id="KW-0812">Transmembrane</keyword>
<evidence type="ECO:0000313" key="3">
    <source>
        <dbReference type="EMBL" id="MBB6252548.1"/>
    </source>
</evidence>
<feature type="compositionally biased region" description="Basic and acidic residues" evidence="1">
    <location>
        <begin position="72"/>
        <end position="82"/>
    </location>
</feature>
<feature type="transmembrane region" description="Helical" evidence="2">
    <location>
        <begin position="38"/>
        <end position="57"/>
    </location>
</feature>
<feature type="region of interest" description="Disordered" evidence="1">
    <location>
        <begin position="71"/>
        <end position="91"/>
    </location>
</feature>
<keyword evidence="2" id="KW-0472">Membrane</keyword>
<evidence type="ECO:0000256" key="1">
    <source>
        <dbReference type="SAM" id="MobiDB-lite"/>
    </source>
</evidence>
<dbReference type="Proteomes" id="UP000539175">
    <property type="component" value="Unassembled WGS sequence"/>
</dbReference>
<accession>A0A7X0AYR5</accession>
<protein>
    <submittedName>
        <fullName evidence="3">Uncharacterized protein</fullName>
    </submittedName>
</protein>
<dbReference type="AlphaFoldDB" id="A0A7X0AYR5"/>
<dbReference type="RefSeq" id="WP_184802063.1">
    <property type="nucleotide sequence ID" value="NZ_JACIIZ010000008.1"/>
</dbReference>
<proteinExistence type="predicted"/>
<dbReference type="EMBL" id="JACIIZ010000008">
    <property type="protein sequence ID" value="MBB6252548.1"/>
    <property type="molecule type" value="Genomic_DNA"/>
</dbReference>
<sequence>MDLGTDLVNSLLIHVVVTALLLWPAYRLVRRAGLPRPWPLWLALPLLGPVIFLVLLARTPWPVLPARQPKMHPRERLKRERAASPAAAASE</sequence>
<reference evidence="3 4" key="1">
    <citation type="submission" date="2020-08" db="EMBL/GenBank/DDBJ databases">
        <title>Genomic Encyclopedia of Type Strains, Phase IV (KMG-IV): sequencing the most valuable type-strain genomes for metagenomic binning, comparative biology and taxonomic classification.</title>
        <authorList>
            <person name="Goeker M."/>
        </authorList>
    </citation>
    <scope>NUCLEOTIDE SEQUENCE [LARGE SCALE GENOMIC DNA]</scope>
    <source>
        <strain evidence="3 4">DSM 22198</strain>
    </source>
</reference>